<keyword evidence="2" id="KW-0472">Membrane</keyword>
<gene>
    <name evidence="8" type="ORF">KP79_PYT00755</name>
</gene>
<evidence type="ECO:0000256" key="1">
    <source>
        <dbReference type="ARBA" id="ARBA00004479"/>
    </source>
</evidence>
<dbReference type="InterPro" id="IPR013783">
    <property type="entry name" value="Ig-like_fold"/>
</dbReference>
<dbReference type="SMART" id="SM00408">
    <property type="entry name" value="IGc2"/>
    <property type="match status" value="1"/>
</dbReference>
<dbReference type="CDD" id="cd00096">
    <property type="entry name" value="Ig"/>
    <property type="match status" value="1"/>
</dbReference>
<dbReference type="Gene3D" id="1.10.533.10">
    <property type="entry name" value="Death Domain, Fas"/>
    <property type="match status" value="1"/>
</dbReference>
<evidence type="ECO:0000256" key="2">
    <source>
        <dbReference type="ARBA" id="ARBA00023136"/>
    </source>
</evidence>
<evidence type="ECO:0000313" key="9">
    <source>
        <dbReference type="Proteomes" id="UP000242188"/>
    </source>
</evidence>
<organism evidence="8 9">
    <name type="scientific">Mizuhopecten yessoensis</name>
    <name type="common">Japanese scallop</name>
    <name type="synonym">Patinopecten yessoensis</name>
    <dbReference type="NCBI Taxonomy" id="6573"/>
    <lineage>
        <taxon>Eukaryota</taxon>
        <taxon>Metazoa</taxon>
        <taxon>Spiralia</taxon>
        <taxon>Lophotrochozoa</taxon>
        <taxon>Mollusca</taxon>
        <taxon>Bivalvia</taxon>
        <taxon>Autobranchia</taxon>
        <taxon>Pteriomorphia</taxon>
        <taxon>Pectinida</taxon>
        <taxon>Pectinoidea</taxon>
        <taxon>Pectinidae</taxon>
        <taxon>Mizuhopecten</taxon>
    </lineage>
</organism>
<comment type="subcellular location">
    <subcellularLocation>
        <location evidence="1">Membrane</location>
        <topology evidence="1">Single-pass type I membrane protein</topology>
    </subcellularLocation>
</comment>
<dbReference type="STRING" id="6573.A0A210QQV5"/>
<dbReference type="SMART" id="SM00409">
    <property type="entry name" value="IG"/>
    <property type="match status" value="1"/>
</dbReference>
<dbReference type="InterPro" id="IPR051275">
    <property type="entry name" value="Cell_adhesion_signaling"/>
</dbReference>
<keyword evidence="5" id="KW-0393">Immunoglobulin domain</keyword>
<dbReference type="PANTHER" id="PTHR11640">
    <property type="entry name" value="NEPHRIN"/>
    <property type="match status" value="1"/>
</dbReference>
<dbReference type="Pfam" id="PF13927">
    <property type="entry name" value="Ig_3"/>
    <property type="match status" value="1"/>
</dbReference>
<dbReference type="InterPro" id="IPR007110">
    <property type="entry name" value="Ig-like_dom"/>
</dbReference>
<evidence type="ECO:0000313" key="8">
    <source>
        <dbReference type="EMBL" id="OWF51120.1"/>
    </source>
</evidence>
<dbReference type="GO" id="GO:0005911">
    <property type="term" value="C:cell-cell junction"/>
    <property type="evidence" value="ECO:0007669"/>
    <property type="project" value="TreeGrafter"/>
</dbReference>
<dbReference type="InterPro" id="IPR003598">
    <property type="entry name" value="Ig_sub2"/>
</dbReference>
<evidence type="ECO:0000256" key="4">
    <source>
        <dbReference type="ARBA" id="ARBA00023180"/>
    </source>
</evidence>
<dbReference type="EMBL" id="NEDP02002337">
    <property type="protein sequence ID" value="OWF51120.1"/>
    <property type="molecule type" value="Genomic_DNA"/>
</dbReference>
<evidence type="ECO:0000256" key="3">
    <source>
        <dbReference type="ARBA" id="ARBA00023157"/>
    </source>
</evidence>
<evidence type="ECO:0000259" key="7">
    <source>
        <dbReference type="PROSITE" id="PS50835"/>
    </source>
</evidence>
<feature type="domain" description="Ig-like" evidence="7">
    <location>
        <begin position="106"/>
        <end position="202"/>
    </location>
</feature>
<evidence type="ECO:0000256" key="5">
    <source>
        <dbReference type="ARBA" id="ARBA00023319"/>
    </source>
</evidence>
<protein>
    <recommendedName>
        <fullName evidence="7">Ig-like domain-containing protein</fullName>
    </recommendedName>
</protein>
<accession>A0A210QQV5</accession>
<feature type="region of interest" description="Disordered" evidence="6">
    <location>
        <begin position="311"/>
        <end position="358"/>
    </location>
</feature>
<dbReference type="SUPFAM" id="SSF48726">
    <property type="entry name" value="Immunoglobulin"/>
    <property type="match status" value="1"/>
</dbReference>
<dbReference type="OrthoDB" id="6216566at2759"/>
<dbReference type="Proteomes" id="UP000242188">
    <property type="component" value="Unassembled WGS sequence"/>
</dbReference>
<dbReference type="PANTHER" id="PTHR11640:SF164">
    <property type="entry name" value="MAM DOMAIN-CONTAINING GLYCOSYLPHOSPHATIDYLINOSITOL ANCHOR PROTEIN 1"/>
    <property type="match status" value="1"/>
</dbReference>
<dbReference type="Gene3D" id="2.60.40.10">
    <property type="entry name" value="Immunoglobulins"/>
    <property type="match status" value="1"/>
</dbReference>
<keyword evidence="4" id="KW-0325">Glycoprotein</keyword>
<proteinExistence type="predicted"/>
<reference evidence="8 9" key="1">
    <citation type="journal article" date="2017" name="Nat. Ecol. Evol.">
        <title>Scallop genome provides insights into evolution of bilaterian karyotype and development.</title>
        <authorList>
            <person name="Wang S."/>
            <person name="Zhang J."/>
            <person name="Jiao W."/>
            <person name="Li J."/>
            <person name="Xun X."/>
            <person name="Sun Y."/>
            <person name="Guo X."/>
            <person name="Huan P."/>
            <person name="Dong B."/>
            <person name="Zhang L."/>
            <person name="Hu X."/>
            <person name="Sun X."/>
            <person name="Wang J."/>
            <person name="Zhao C."/>
            <person name="Wang Y."/>
            <person name="Wang D."/>
            <person name="Huang X."/>
            <person name="Wang R."/>
            <person name="Lv J."/>
            <person name="Li Y."/>
            <person name="Zhang Z."/>
            <person name="Liu B."/>
            <person name="Lu W."/>
            <person name="Hui Y."/>
            <person name="Liang J."/>
            <person name="Zhou Z."/>
            <person name="Hou R."/>
            <person name="Li X."/>
            <person name="Liu Y."/>
            <person name="Li H."/>
            <person name="Ning X."/>
            <person name="Lin Y."/>
            <person name="Zhao L."/>
            <person name="Xing Q."/>
            <person name="Dou J."/>
            <person name="Li Y."/>
            <person name="Mao J."/>
            <person name="Guo H."/>
            <person name="Dou H."/>
            <person name="Li T."/>
            <person name="Mu C."/>
            <person name="Jiang W."/>
            <person name="Fu Q."/>
            <person name="Fu X."/>
            <person name="Miao Y."/>
            <person name="Liu J."/>
            <person name="Yu Q."/>
            <person name="Li R."/>
            <person name="Liao H."/>
            <person name="Li X."/>
            <person name="Kong Y."/>
            <person name="Jiang Z."/>
            <person name="Chourrout D."/>
            <person name="Li R."/>
            <person name="Bao Z."/>
        </authorList>
    </citation>
    <scope>NUCLEOTIDE SEQUENCE [LARGE SCALE GENOMIC DNA]</scope>
    <source>
        <strain evidence="8 9">PY_sf001</strain>
    </source>
</reference>
<dbReference type="InterPro" id="IPR011029">
    <property type="entry name" value="DEATH-like_dom_sf"/>
</dbReference>
<keyword evidence="9" id="KW-1185">Reference proteome</keyword>
<dbReference type="InterPro" id="IPR003599">
    <property type="entry name" value="Ig_sub"/>
</dbReference>
<feature type="compositionally biased region" description="Polar residues" evidence="6">
    <location>
        <begin position="317"/>
        <end position="339"/>
    </location>
</feature>
<dbReference type="GO" id="GO:0050839">
    <property type="term" value="F:cell adhesion molecule binding"/>
    <property type="evidence" value="ECO:0007669"/>
    <property type="project" value="TreeGrafter"/>
</dbReference>
<evidence type="ECO:0000256" key="6">
    <source>
        <dbReference type="SAM" id="MobiDB-lite"/>
    </source>
</evidence>
<dbReference type="GO" id="GO:0098609">
    <property type="term" value="P:cell-cell adhesion"/>
    <property type="evidence" value="ECO:0007669"/>
    <property type="project" value="TreeGrafter"/>
</dbReference>
<dbReference type="InterPro" id="IPR036179">
    <property type="entry name" value="Ig-like_dom_sf"/>
</dbReference>
<dbReference type="SUPFAM" id="SSF47986">
    <property type="entry name" value="DEATH domain"/>
    <property type="match status" value="1"/>
</dbReference>
<keyword evidence="3" id="KW-1015">Disulfide bond</keyword>
<dbReference type="PROSITE" id="PS50835">
    <property type="entry name" value="IG_LIKE"/>
    <property type="match status" value="1"/>
</dbReference>
<comment type="caution">
    <text evidence="8">The sequence shown here is derived from an EMBL/GenBank/DDBJ whole genome shotgun (WGS) entry which is preliminary data.</text>
</comment>
<sequence length="358" mass="39581">MACNQDIPEEAIDLHNKMVKYLDGYIFGDDLIKLKELFKDIPLTPAVMEKISNIYDLFKHLLDNKIISIGSYTKFISNLRLINPNQAAYVEKRERDMQEVIKRDLPVVTIGQTTYSVSTNSQVTLQCSVSANPAITSVVWQKSSGGTTSSITIDGTRYSGGSTTSPTLVINNAASTDSGTYVCRATNSIGTGTGTSITLSVTGSANHVNMASNQYIPKEVIALHNEMVIRLDGYILGDDLIKLKNFFKEIPLTSADMENIHNMYDLFEHLMKNEIISFGSYTKFISNLRQINPYQATYVEKKEREMKEIIKRGNGSGTDENITAEQPQDDIGSNRNSTAEDPDEGDSPAGEKSICKLS</sequence>
<dbReference type="AlphaFoldDB" id="A0A210QQV5"/>
<name>A0A210QQV5_MIZYE</name>
<dbReference type="GO" id="GO:0005886">
    <property type="term" value="C:plasma membrane"/>
    <property type="evidence" value="ECO:0007669"/>
    <property type="project" value="TreeGrafter"/>
</dbReference>